<dbReference type="InterPro" id="IPR046960">
    <property type="entry name" value="PPR_At4g14850-like_plant"/>
</dbReference>
<keyword evidence="1" id="KW-0677">Repeat</keyword>
<dbReference type="InterPro" id="IPR011990">
    <property type="entry name" value="TPR-like_helical_dom_sf"/>
</dbReference>
<dbReference type="PROSITE" id="PS51375">
    <property type="entry name" value="PPR"/>
    <property type="match status" value="4"/>
</dbReference>
<feature type="repeat" description="PPR" evidence="2">
    <location>
        <begin position="336"/>
        <end position="366"/>
    </location>
</feature>
<evidence type="ECO:0000313" key="4">
    <source>
        <dbReference type="Proteomes" id="UP001154282"/>
    </source>
</evidence>
<feature type="repeat" description="PPR" evidence="2">
    <location>
        <begin position="234"/>
        <end position="268"/>
    </location>
</feature>
<gene>
    <name evidence="3" type="ORF">LITE_LOCUS29752</name>
</gene>
<keyword evidence="4" id="KW-1185">Reference proteome</keyword>
<dbReference type="EMBL" id="CAMGYJ010000007">
    <property type="protein sequence ID" value="CAI0448350.1"/>
    <property type="molecule type" value="Genomic_DNA"/>
</dbReference>
<dbReference type="Pfam" id="PF20431">
    <property type="entry name" value="E_motif"/>
    <property type="match status" value="1"/>
</dbReference>
<dbReference type="NCBIfam" id="TIGR00756">
    <property type="entry name" value="PPR"/>
    <property type="match status" value="4"/>
</dbReference>
<dbReference type="Gene3D" id="1.25.40.10">
    <property type="entry name" value="Tetratricopeptide repeat domain"/>
    <property type="match status" value="4"/>
</dbReference>
<feature type="repeat" description="PPR" evidence="2">
    <location>
        <begin position="203"/>
        <end position="233"/>
    </location>
</feature>
<name>A0AAV0MRK9_9ROSI</name>
<sequence length="592" mass="66490">MLSCQRLLQERIISLLQSCKTIKHLRQVQSQVTANGFSRSEHIVQKVIVACGLLKETECARKLFDEIPVPSVSCWNTMFKCHYLNAEHREVIILFCLMRSFDIVPNGYSFPVVLKSCIKINALREGKELHCLVTKSGFASNSFVGTTLVELYSNRNLIEAAYKIFCEMPERNVVAWTVMINGYISCHDIIAARRLFDLAPEHDVVMSNTMILGYFEVGDMIRARELFDKMSRKDLMSWNTVLNGYANNGDVEACEALFEKMPEKNIFSWNGLIGGYAHNGRFPQVLTTFNRMLAENKVKPNEATLVMVLSACARLGALVLGKWVHIQAKANGYSGNCRVGNALIDMYAKSGAMESAIDVFRSMKRKDLISWNTMICGLATHGHGADALNMFSEMKNAGEKPDSITFIGILSGCAHMGFVEDGFSYLKSMIDDYSIEPQIEHYGCIVDLLARAGLLAQAVDFIVKMPKEADAVMWATLLASCRVYKNVEFAELALEKLVEFDPKNPTNYVMLSNVYGDIGRWKDLARLKVATRDTGFRKLPGCSLIEVNDVVSEFYSLDERHPDKEQIYESLKGLTMLSRLYGNIPEGDTDID</sequence>
<dbReference type="GO" id="GO:0009451">
    <property type="term" value="P:RNA modification"/>
    <property type="evidence" value="ECO:0007669"/>
    <property type="project" value="InterPro"/>
</dbReference>
<dbReference type="PANTHER" id="PTHR47926:SF371">
    <property type="entry name" value="TETRATRICOPEPTIDE REPEAT-LIKE SUPERFAMILY PROTEIN"/>
    <property type="match status" value="1"/>
</dbReference>
<proteinExistence type="predicted"/>
<reference evidence="3" key="1">
    <citation type="submission" date="2022-08" db="EMBL/GenBank/DDBJ databases">
        <authorList>
            <person name="Gutierrez-Valencia J."/>
        </authorList>
    </citation>
    <scope>NUCLEOTIDE SEQUENCE</scope>
</reference>
<dbReference type="InterPro" id="IPR046848">
    <property type="entry name" value="E_motif"/>
</dbReference>
<accession>A0AAV0MRK9</accession>
<dbReference type="AlphaFoldDB" id="A0AAV0MRK9"/>
<dbReference type="PANTHER" id="PTHR47926">
    <property type="entry name" value="PENTATRICOPEPTIDE REPEAT-CONTAINING PROTEIN"/>
    <property type="match status" value="1"/>
</dbReference>
<evidence type="ECO:0000313" key="3">
    <source>
        <dbReference type="EMBL" id="CAI0448350.1"/>
    </source>
</evidence>
<comment type="caution">
    <text evidence="3">The sequence shown here is derived from an EMBL/GenBank/DDBJ whole genome shotgun (WGS) entry which is preliminary data.</text>
</comment>
<dbReference type="GO" id="GO:0003723">
    <property type="term" value="F:RNA binding"/>
    <property type="evidence" value="ECO:0007669"/>
    <property type="project" value="InterPro"/>
</dbReference>
<evidence type="ECO:0000256" key="1">
    <source>
        <dbReference type="ARBA" id="ARBA00022737"/>
    </source>
</evidence>
<organism evidence="3 4">
    <name type="scientific">Linum tenue</name>
    <dbReference type="NCBI Taxonomy" id="586396"/>
    <lineage>
        <taxon>Eukaryota</taxon>
        <taxon>Viridiplantae</taxon>
        <taxon>Streptophyta</taxon>
        <taxon>Embryophyta</taxon>
        <taxon>Tracheophyta</taxon>
        <taxon>Spermatophyta</taxon>
        <taxon>Magnoliopsida</taxon>
        <taxon>eudicotyledons</taxon>
        <taxon>Gunneridae</taxon>
        <taxon>Pentapetalae</taxon>
        <taxon>rosids</taxon>
        <taxon>fabids</taxon>
        <taxon>Malpighiales</taxon>
        <taxon>Linaceae</taxon>
        <taxon>Linum</taxon>
    </lineage>
</organism>
<dbReference type="SUPFAM" id="SSF48452">
    <property type="entry name" value="TPR-like"/>
    <property type="match status" value="1"/>
</dbReference>
<protein>
    <submittedName>
        <fullName evidence="3">Uncharacterized protein</fullName>
    </submittedName>
</protein>
<dbReference type="FunFam" id="1.25.40.10:FF:000184">
    <property type="entry name" value="Pentatricopeptide repeat-containing protein, chloroplastic"/>
    <property type="match status" value="1"/>
</dbReference>
<evidence type="ECO:0000256" key="2">
    <source>
        <dbReference type="PROSITE-ProRule" id="PRU00708"/>
    </source>
</evidence>
<dbReference type="Pfam" id="PF01535">
    <property type="entry name" value="PPR"/>
    <property type="match status" value="6"/>
</dbReference>
<feature type="repeat" description="PPR" evidence="2">
    <location>
        <begin position="367"/>
        <end position="401"/>
    </location>
</feature>
<dbReference type="InterPro" id="IPR002885">
    <property type="entry name" value="PPR_rpt"/>
</dbReference>
<dbReference type="Proteomes" id="UP001154282">
    <property type="component" value="Unassembled WGS sequence"/>
</dbReference>
<dbReference type="Pfam" id="PF13041">
    <property type="entry name" value="PPR_2"/>
    <property type="match status" value="1"/>
</dbReference>